<dbReference type="AlphaFoldDB" id="A0A1J4JZ50"/>
<accession>A0A1J4JZ50</accession>
<name>A0A1J4JZ50_9EUKA</name>
<feature type="region of interest" description="Disordered" evidence="1">
    <location>
        <begin position="177"/>
        <end position="210"/>
    </location>
</feature>
<comment type="caution">
    <text evidence="2">The sequence shown here is derived from an EMBL/GenBank/DDBJ whole genome shotgun (WGS) entry which is preliminary data.</text>
</comment>
<evidence type="ECO:0000313" key="2">
    <source>
        <dbReference type="EMBL" id="OHT04251.1"/>
    </source>
</evidence>
<dbReference type="OrthoDB" id="10652825at2759"/>
<gene>
    <name evidence="2" type="ORF">TRFO_28302</name>
</gene>
<dbReference type="RefSeq" id="XP_068357387.1">
    <property type="nucleotide sequence ID" value="XM_068506091.1"/>
</dbReference>
<feature type="compositionally biased region" description="Basic and acidic residues" evidence="1">
    <location>
        <begin position="91"/>
        <end position="106"/>
    </location>
</feature>
<proteinExistence type="predicted"/>
<keyword evidence="3" id="KW-1185">Reference proteome</keyword>
<sequence>MCLNVIQNQFDIREIAYFMTRSINFSGYSSKLEDLDNFVTEILNEAKSANGTWSLATITKVQARVARFTLIDSRYMIERMLHELNDETQIHDIPKNNIDDENDQKSDSQTNTNKGGSLPVTKYKIAQMFASLKSKNMIGLFDIINEHKSEIIQIVAKVKSGPLGGAISQLLTSLYQSSKPNSTSPPPKFVYQPRLMQPSRRPICSHTPSV</sequence>
<protein>
    <submittedName>
        <fullName evidence="2">Uncharacterized protein</fullName>
    </submittedName>
</protein>
<evidence type="ECO:0000256" key="1">
    <source>
        <dbReference type="SAM" id="MobiDB-lite"/>
    </source>
</evidence>
<dbReference type="EMBL" id="MLAK01000800">
    <property type="protein sequence ID" value="OHT04251.1"/>
    <property type="molecule type" value="Genomic_DNA"/>
</dbReference>
<dbReference type="GeneID" id="94840795"/>
<evidence type="ECO:0000313" key="3">
    <source>
        <dbReference type="Proteomes" id="UP000179807"/>
    </source>
</evidence>
<organism evidence="2 3">
    <name type="scientific">Tritrichomonas foetus</name>
    <dbReference type="NCBI Taxonomy" id="1144522"/>
    <lineage>
        <taxon>Eukaryota</taxon>
        <taxon>Metamonada</taxon>
        <taxon>Parabasalia</taxon>
        <taxon>Tritrichomonadida</taxon>
        <taxon>Tritrichomonadidae</taxon>
        <taxon>Tritrichomonas</taxon>
    </lineage>
</organism>
<dbReference type="VEuPathDB" id="TrichDB:TRFO_28302"/>
<reference evidence="2" key="1">
    <citation type="submission" date="2016-10" db="EMBL/GenBank/DDBJ databases">
        <authorList>
            <person name="Benchimol M."/>
            <person name="Almeida L.G."/>
            <person name="Vasconcelos A.T."/>
            <person name="Perreira-Neves A."/>
            <person name="Rosa I.A."/>
            <person name="Tasca T."/>
            <person name="Bogo M.R."/>
            <person name="de Souza W."/>
        </authorList>
    </citation>
    <scope>NUCLEOTIDE SEQUENCE [LARGE SCALE GENOMIC DNA]</scope>
    <source>
        <strain evidence="2">K</strain>
    </source>
</reference>
<dbReference type="Proteomes" id="UP000179807">
    <property type="component" value="Unassembled WGS sequence"/>
</dbReference>
<feature type="region of interest" description="Disordered" evidence="1">
    <location>
        <begin position="91"/>
        <end position="117"/>
    </location>
</feature>